<evidence type="ECO:0000256" key="2">
    <source>
        <dbReference type="SAM" id="SignalP"/>
    </source>
</evidence>
<dbReference type="EMBL" id="BKCJ010001851">
    <property type="protein sequence ID" value="GEU44479.1"/>
    <property type="molecule type" value="Genomic_DNA"/>
</dbReference>
<name>A0A6L2K660_TANCI</name>
<keyword evidence="2" id="KW-0732">Signal</keyword>
<evidence type="ECO:0000256" key="1">
    <source>
        <dbReference type="SAM" id="MobiDB-lite"/>
    </source>
</evidence>
<feature type="signal peptide" evidence="2">
    <location>
        <begin position="1"/>
        <end position="25"/>
    </location>
</feature>
<comment type="caution">
    <text evidence="3">The sequence shown here is derived from an EMBL/GenBank/DDBJ whole genome shotgun (WGS) entry which is preliminary data.</text>
</comment>
<feature type="region of interest" description="Disordered" evidence="1">
    <location>
        <begin position="110"/>
        <end position="131"/>
    </location>
</feature>
<evidence type="ECO:0000313" key="3">
    <source>
        <dbReference type="EMBL" id="GEU44479.1"/>
    </source>
</evidence>
<reference evidence="3" key="1">
    <citation type="journal article" date="2019" name="Sci. Rep.">
        <title>Draft genome of Tanacetum cinerariifolium, the natural source of mosquito coil.</title>
        <authorList>
            <person name="Yamashiro T."/>
            <person name="Shiraishi A."/>
            <person name="Satake H."/>
            <person name="Nakayama K."/>
        </authorList>
    </citation>
    <scope>NUCLEOTIDE SEQUENCE</scope>
</reference>
<protein>
    <submittedName>
        <fullName evidence="3">Uncharacterized protein</fullName>
    </submittedName>
</protein>
<accession>A0A6L2K660</accession>
<proteinExistence type="predicted"/>
<feature type="chain" id="PRO_5026936234" evidence="2">
    <location>
        <begin position="26"/>
        <end position="273"/>
    </location>
</feature>
<organism evidence="3">
    <name type="scientific">Tanacetum cinerariifolium</name>
    <name type="common">Dalmatian daisy</name>
    <name type="synonym">Chrysanthemum cinerariifolium</name>
    <dbReference type="NCBI Taxonomy" id="118510"/>
    <lineage>
        <taxon>Eukaryota</taxon>
        <taxon>Viridiplantae</taxon>
        <taxon>Streptophyta</taxon>
        <taxon>Embryophyta</taxon>
        <taxon>Tracheophyta</taxon>
        <taxon>Spermatophyta</taxon>
        <taxon>Magnoliopsida</taxon>
        <taxon>eudicotyledons</taxon>
        <taxon>Gunneridae</taxon>
        <taxon>Pentapetalae</taxon>
        <taxon>asterids</taxon>
        <taxon>campanulids</taxon>
        <taxon>Asterales</taxon>
        <taxon>Asteraceae</taxon>
        <taxon>Asteroideae</taxon>
        <taxon>Anthemideae</taxon>
        <taxon>Anthemidinae</taxon>
        <taxon>Tanacetum</taxon>
    </lineage>
</organism>
<dbReference type="AlphaFoldDB" id="A0A6L2K660"/>
<sequence>MSSSKLIICFIAIALLPLCFVFAAADEDLSPLVVEGMSCYARALIEIQADAELKDTIVVAMPKLTGEGFHTCIVHVEYKRKPPRYACCKASRGVLVGSKEGFKPTKEYKPVAKKPTANASGNKKKSVEPTKEVSSNQFDLLNLVVNDEELGTNGGDSNFEKLIINGKATLMDDDGKPLKKVDYLGDHDSDDKVYLVDNDMAHSMATETVGFSAQSLLEQWRDSYENGDYDEDPYDVDMYKGHDLPDKIQDICDNLDIRVRGRKNKYFIISCVV</sequence>
<gene>
    <name evidence="3" type="ORF">Tci_016457</name>
</gene>